<feature type="domain" description="MucBP" evidence="4">
    <location>
        <begin position="4"/>
        <end position="42"/>
    </location>
</feature>
<evidence type="ECO:0000256" key="1">
    <source>
        <dbReference type="ARBA" id="ARBA00022737"/>
    </source>
</evidence>
<feature type="compositionally biased region" description="Basic and acidic residues" evidence="2">
    <location>
        <begin position="157"/>
        <end position="176"/>
    </location>
</feature>
<feature type="region of interest" description="Disordered" evidence="2">
    <location>
        <begin position="118"/>
        <end position="176"/>
    </location>
</feature>
<feature type="transmembrane region" description="Helical" evidence="3">
    <location>
        <begin position="186"/>
        <end position="204"/>
    </location>
</feature>
<comment type="caution">
    <text evidence="5">The sequence shown here is derived from an EMBL/GenBank/DDBJ whole genome shotgun (WGS) entry which is preliminary data.</text>
</comment>
<proteinExistence type="predicted"/>
<dbReference type="Pfam" id="PF06458">
    <property type="entry name" value="MucBP"/>
    <property type="match status" value="2"/>
</dbReference>
<dbReference type="AlphaFoldDB" id="E6LJ47"/>
<reference evidence="5 6" key="1">
    <citation type="submission" date="2010-12" db="EMBL/GenBank/DDBJ databases">
        <authorList>
            <person name="Muzny D."/>
            <person name="Qin X."/>
            <person name="Deng J."/>
            <person name="Jiang H."/>
            <person name="Liu Y."/>
            <person name="Qu J."/>
            <person name="Song X.-Z."/>
            <person name="Zhang L."/>
            <person name="Thornton R."/>
            <person name="Coyle M."/>
            <person name="Francisco L."/>
            <person name="Jackson L."/>
            <person name="Javaid M."/>
            <person name="Korchina V."/>
            <person name="Kovar C."/>
            <person name="Mata R."/>
            <person name="Mathew T."/>
            <person name="Ngo R."/>
            <person name="Nguyen L."/>
            <person name="Nguyen N."/>
            <person name="Okwuonu G."/>
            <person name="Ongeri F."/>
            <person name="Pham C."/>
            <person name="Simmons D."/>
            <person name="Wilczek-Boney K."/>
            <person name="Hale W."/>
            <person name="Jakkamsetti A."/>
            <person name="Pham P."/>
            <person name="Ruth R."/>
            <person name="San Lucas F."/>
            <person name="Warren J."/>
            <person name="Zhang J."/>
            <person name="Zhao Z."/>
            <person name="Zhou C."/>
            <person name="Zhu D."/>
            <person name="Lee S."/>
            <person name="Bess C."/>
            <person name="Blankenburg K."/>
            <person name="Forbes L."/>
            <person name="Fu Q."/>
            <person name="Gubbala S."/>
            <person name="Hirani K."/>
            <person name="Jayaseelan J.C."/>
            <person name="Lara F."/>
            <person name="Munidasa M."/>
            <person name="Palculict T."/>
            <person name="Patil S."/>
            <person name="Pu L.-L."/>
            <person name="Saada N."/>
            <person name="Tang L."/>
            <person name="Weissenberger G."/>
            <person name="Zhu Y."/>
            <person name="Hemphill L."/>
            <person name="Shang Y."/>
            <person name="Youmans B."/>
            <person name="Ayvaz T."/>
            <person name="Ross M."/>
            <person name="Santibanez J."/>
            <person name="Aqrawi P."/>
            <person name="Gross S."/>
            <person name="Joshi V."/>
            <person name="Fowler G."/>
            <person name="Nazareth L."/>
            <person name="Reid J."/>
            <person name="Worley K."/>
            <person name="Petrosino J."/>
            <person name="Highlander S."/>
            <person name="Gibbs R."/>
        </authorList>
    </citation>
    <scope>NUCLEOTIDE SEQUENCE [LARGE SCALE GENOMIC DNA]</scope>
    <source>
        <strain evidence="6">DSM 15952 / CCUG 50447 / LMG 22039 / TP 1.5</strain>
    </source>
</reference>
<keyword evidence="3" id="KW-0472">Membrane</keyword>
<evidence type="ECO:0000256" key="3">
    <source>
        <dbReference type="SAM" id="Phobius"/>
    </source>
</evidence>
<name>E6LJ47_ENTI1</name>
<keyword evidence="6" id="KW-1185">Reference proteome</keyword>
<dbReference type="STRING" id="888064.HMPREF9088_2387"/>
<keyword evidence="3" id="KW-1133">Transmembrane helix</keyword>
<evidence type="ECO:0000313" key="5">
    <source>
        <dbReference type="EMBL" id="EFU72776.1"/>
    </source>
</evidence>
<dbReference type="Gene3D" id="3.10.20.320">
    <property type="entry name" value="Putative peptidoglycan bound protein (lpxtg motif)"/>
    <property type="match status" value="2"/>
</dbReference>
<accession>E6LJ47</accession>
<feature type="compositionally biased region" description="Low complexity" evidence="2">
    <location>
        <begin position="123"/>
        <end position="139"/>
    </location>
</feature>
<gene>
    <name evidence="5" type="ORF">HMPREF9088_2387</name>
</gene>
<feature type="domain" description="MucBP" evidence="4">
    <location>
        <begin position="54"/>
        <end position="114"/>
    </location>
</feature>
<dbReference type="EMBL" id="AEPV01000139">
    <property type="protein sequence ID" value="EFU72776.1"/>
    <property type="molecule type" value="Genomic_DNA"/>
</dbReference>
<evidence type="ECO:0000256" key="2">
    <source>
        <dbReference type="SAM" id="MobiDB-lite"/>
    </source>
</evidence>
<dbReference type="HOGENOM" id="CLU_1313818_0_0_9"/>
<sequence>MYTFGESYGVTAKTIKGYNFIGEEFVTGVINQEETIVNFIYKKDDNPVEEKGKIITKYVDENGKDLVEPKEFLDVVGKDFSVNAETIEGYVLTSDSKVTDKVTKEDTVITFTYEKVKEPEVPIEPTEPTTPTEPEVPTEPQEPENPVEPTEPTEPTDTEKESIKEETKKEDKKDKLYQTNHTNNNILIALATTAIISLLSFITFKRFKK</sequence>
<keyword evidence="1" id="KW-0677">Repeat</keyword>
<dbReference type="InterPro" id="IPR009459">
    <property type="entry name" value="MucBP_dom"/>
</dbReference>
<dbReference type="Proteomes" id="UP000010296">
    <property type="component" value="Unassembled WGS sequence"/>
</dbReference>
<keyword evidence="3" id="KW-0812">Transmembrane</keyword>
<protein>
    <submittedName>
        <fullName evidence="5">LPXTG-motif cell wall anchor domain protein</fullName>
    </submittedName>
</protein>
<evidence type="ECO:0000259" key="4">
    <source>
        <dbReference type="Pfam" id="PF06458"/>
    </source>
</evidence>
<organism evidence="5 6">
    <name type="scientific">Enterococcus italicus (strain DSM 15952 / CCUG 50447 / LMG 22039 / TP 1.5)</name>
    <dbReference type="NCBI Taxonomy" id="888064"/>
    <lineage>
        <taxon>Bacteria</taxon>
        <taxon>Bacillati</taxon>
        <taxon>Bacillota</taxon>
        <taxon>Bacilli</taxon>
        <taxon>Lactobacillales</taxon>
        <taxon>Enterococcaceae</taxon>
        <taxon>Enterococcus</taxon>
    </lineage>
</organism>
<evidence type="ECO:0000313" key="6">
    <source>
        <dbReference type="Proteomes" id="UP000010296"/>
    </source>
</evidence>